<gene>
    <name evidence="1" type="ORF">WA026_002507</name>
</gene>
<comment type="caution">
    <text evidence="1">The sequence shown here is derived from an EMBL/GenBank/DDBJ whole genome shotgun (WGS) entry which is preliminary data.</text>
</comment>
<evidence type="ECO:0000313" key="2">
    <source>
        <dbReference type="Proteomes" id="UP001431783"/>
    </source>
</evidence>
<dbReference type="EMBL" id="JARQZJ010000031">
    <property type="protein sequence ID" value="KAK9874152.1"/>
    <property type="molecule type" value="Genomic_DNA"/>
</dbReference>
<evidence type="ECO:0000313" key="1">
    <source>
        <dbReference type="EMBL" id="KAK9874152.1"/>
    </source>
</evidence>
<sequence>MYREDDTCEYHKELTSHNIKNGSEDKTKAKIEFHIGIACPATSMKRNVLEMWGDMKGLFPVLEIILAISETNYRLFLEAEENDHPVEKRFSGHLSVRPGTGVSEDNSRLNFVLNVIANFS</sequence>
<keyword evidence="2" id="KW-1185">Reference proteome</keyword>
<protein>
    <submittedName>
        <fullName evidence="1">Uncharacterized protein</fullName>
    </submittedName>
</protein>
<dbReference type="Proteomes" id="UP001431783">
    <property type="component" value="Unassembled WGS sequence"/>
</dbReference>
<accession>A0AAW1TRJ7</accession>
<reference evidence="1 2" key="1">
    <citation type="submission" date="2023-03" db="EMBL/GenBank/DDBJ databases">
        <title>Genome insight into feeding habits of ladybird beetles.</title>
        <authorList>
            <person name="Li H.-S."/>
            <person name="Huang Y.-H."/>
            <person name="Pang H."/>
        </authorList>
    </citation>
    <scope>NUCLEOTIDE SEQUENCE [LARGE SCALE GENOMIC DNA]</scope>
    <source>
        <strain evidence="1">SYSU_2023b</strain>
        <tissue evidence="1">Whole body</tissue>
    </source>
</reference>
<dbReference type="AlphaFoldDB" id="A0AAW1TRJ7"/>
<proteinExistence type="predicted"/>
<name>A0AAW1TRJ7_9CUCU</name>
<organism evidence="1 2">
    <name type="scientific">Henosepilachna vigintioctopunctata</name>
    <dbReference type="NCBI Taxonomy" id="420089"/>
    <lineage>
        <taxon>Eukaryota</taxon>
        <taxon>Metazoa</taxon>
        <taxon>Ecdysozoa</taxon>
        <taxon>Arthropoda</taxon>
        <taxon>Hexapoda</taxon>
        <taxon>Insecta</taxon>
        <taxon>Pterygota</taxon>
        <taxon>Neoptera</taxon>
        <taxon>Endopterygota</taxon>
        <taxon>Coleoptera</taxon>
        <taxon>Polyphaga</taxon>
        <taxon>Cucujiformia</taxon>
        <taxon>Coccinelloidea</taxon>
        <taxon>Coccinellidae</taxon>
        <taxon>Epilachninae</taxon>
        <taxon>Epilachnini</taxon>
        <taxon>Henosepilachna</taxon>
    </lineage>
</organism>